<dbReference type="InterPro" id="IPR006634">
    <property type="entry name" value="TLC-dom"/>
</dbReference>
<dbReference type="Proteomes" id="UP000002009">
    <property type="component" value="Chromosome 5"/>
</dbReference>
<feature type="transmembrane region" description="Helical" evidence="6">
    <location>
        <begin position="45"/>
        <end position="67"/>
    </location>
</feature>
<dbReference type="InParanoid" id="C1E5X5"/>
<dbReference type="eggNOG" id="ENOG502ST3G">
    <property type="taxonomic scope" value="Eukaryota"/>
</dbReference>
<name>C1E5X5_MICCC</name>
<dbReference type="GO" id="GO:0005783">
    <property type="term" value="C:endoplasmic reticulum"/>
    <property type="evidence" value="ECO:0007669"/>
    <property type="project" value="TreeGrafter"/>
</dbReference>
<dbReference type="EMBL" id="CP001326">
    <property type="protein sequence ID" value="ACO63330.1"/>
    <property type="molecule type" value="Genomic_DNA"/>
</dbReference>
<feature type="transmembrane region" description="Helical" evidence="6">
    <location>
        <begin position="218"/>
        <end position="238"/>
    </location>
</feature>
<evidence type="ECO:0000259" key="7">
    <source>
        <dbReference type="PROSITE" id="PS50922"/>
    </source>
</evidence>
<proteinExistence type="predicted"/>
<keyword evidence="3 6" id="KW-1133">Transmembrane helix</keyword>
<evidence type="ECO:0000313" key="8">
    <source>
        <dbReference type="EMBL" id="ACO63330.1"/>
    </source>
</evidence>
<dbReference type="RefSeq" id="XP_002502072.1">
    <property type="nucleotide sequence ID" value="XM_002502026.1"/>
</dbReference>
<evidence type="ECO:0000256" key="5">
    <source>
        <dbReference type="PROSITE-ProRule" id="PRU00205"/>
    </source>
</evidence>
<protein>
    <recommendedName>
        <fullName evidence="7">TLC domain-containing protein</fullName>
    </recommendedName>
</protein>
<sequence length="312" mass="34751">MPKASKKLVAAVASEAGPLGSFVDGLVKHGLTRALGPGDRVPLEIFFNYALFSLCICLGIFTASRIISPRLFKGAMSHLKPFEVKIWHTNMVTFLPTFAVTFFALPAILKYSAERYTFIAPASAETLKATGMSLGYMTWDLMVLIFDAKDQMAAYGGVTPYVLFLFHHSFSIAAWPYAVSAGRCVYFVNYFLVSEVTNFNMSLRWYLMKTNREGGSLYFWNGILWIPLFFCVRVAVIPNLVDRYLNSDWSALGVNETWAARLLLPVPVMLNLYWFGLIITTAVRFLVTGSEGGHVEAAEGARGRAKSRKKAD</sequence>
<dbReference type="PROSITE" id="PS50922">
    <property type="entry name" value="TLC"/>
    <property type="match status" value="1"/>
</dbReference>
<evidence type="ECO:0000256" key="1">
    <source>
        <dbReference type="ARBA" id="ARBA00004141"/>
    </source>
</evidence>
<dbReference type="GO" id="GO:0055088">
    <property type="term" value="P:lipid homeostasis"/>
    <property type="evidence" value="ECO:0007669"/>
    <property type="project" value="TreeGrafter"/>
</dbReference>
<evidence type="ECO:0000256" key="2">
    <source>
        <dbReference type="ARBA" id="ARBA00022692"/>
    </source>
</evidence>
<evidence type="ECO:0000256" key="3">
    <source>
        <dbReference type="ARBA" id="ARBA00022989"/>
    </source>
</evidence>
<reference evidence="8 9" key="1">
    <citation type="journal article" date="2009" name="Science">
        <title>Green evolution and dynamic adaptations revealed by genomes of the marine picoeukaryotes Micromonas.</title>
        <authorList>
            <person name="Worden A.Z."/>
            <person name="Lee J.H."/>
            <person name="Mock T."/>
            <person name="Rouze P."/>
            <person name="Simmons M.P."/>
            <person name="Aerts A.L."/>
            <person name="Allen A.E."/>
            <person name="Cuvelier M.L."/>
            <person name="Derelle E."/>
            <person name="Everett M.V."/>
            <person name="Foulon E."/>
            <person name="Grimwood J."/>
            <person name="Gundlach H."/>
            <person name="Henrissat B."/>
            <person name="Napoli C."/>
            <person name="McDonald S.M."/>
            <person name="Parker M.S."/>
            <person name="Rombauts S."/>
            <person name="Salamov A."/>
            <person name="Von Dassow P."/>
            <person name="Badger J.H."/>
            <person name="Coutinho P.M."/>
            <person name="Demir E."/>
            <person name="Dubchak I."/>
            <person name="Gentemann C."/>
            <person name="Eikrem W."/>
            <person name="Gready J.E."/>
            <person name="John U."/>
            <person name="Lanier W."/>
            <person name="Lindquist E.A."/>
            <person name="Lucas S."/>
            <person name="Mayer K.F."/>
            <person name="Moreau H."/>
            <person name="Not F."/>
            <person name="Otillar R."/>
            <person name="Panaud O."/>
            <person name="Pangilinan J."/>
            <person name="Paulsen I."/>
            <person name="Piegu B."/>
            <person name="Poliakov A."/>
            <person name="Robbens S."/>
            <person name="Schmutz J."/>
            <person name="Toulza E."/>
            <person name="Wyss T."/>
            <person name="Zelensky A."/>
            <person name="Zhou K."/>
            <person name="Armbrust E.V."/>
            <person name="Bhattacharya D."/>
            <person name="Goodenough U.W."/>
            <person name="Van de Peer Y."/>
            <person name="Grigoriev I.V."/>
        </authorList>
    </citation>
    <scope>NUCLEOTIDE SEQUENCE [LARGE SCALE GENOMIC DNA]</scope>
    <source>
        <strain evidence="9">RCC299 / NOUM17</strain>
    </source>
</reference>
<dbReference type="GeneID" id="8243738"/>
<dbReference type="SMART" id="SM00724">
    <property type="entry name" value="TLC"/>
    <property type="match status" value="1"/>
</dbReference>
<accession>C1E5X5</accession>
<dbReference type="OrthoDB" id="496403at2759"/>
<dbReference type="GO" id="GO:0016020">
    <property type="term" value="C:membrane"/>
    <property type="evidence" value="ECO:0007669"/>
    <property type="project" value="UniProtKB-SubCell"/>
</dbReference>
<dbReference type="Pfam" id="PF03798">
    <property type="entry name" value="TRAM_LAG1_CLN8"/>
    <property type="match status" value="1"/>
</dbReference>
<dbReference type="AlphaFoldDB" id="C1E5X5"/>
<dbReference type="InterPro" id="IPR050846">
    <property type="entry name" value="TLCD"/>
</dbReference>
<feature type="transmembrane region" description="Helical" evidence="6">
    <location>
        <begin position="258"/>
        <end position="279"/>
    </location>
</feature>
<evidence type="ECO:0000256" key="4">
    <source>
        <dbReference type="ARBA" id="ARBA00023136"/>
    </source>
</evidence>
<dbReference type="PANTHER" id="PTHR13439:SF0">
    <property type="entry name" value="TOPOISOMERASE I DAMAGE AFFECTED PROTEIN 4"/>
    <property type="match status" value="1"/>
</dbReference>
<feature type="domain" description="TLC" evidence="7">
    <location>
        <begin position="82"/>
        <end position="287"/>
    </location>
</feature>
<keyword evidence="9" id="KW-1185">Reference proteome</keyword>
<feature type="transmembrane region" description="Helical" evidence="6">
    <location>
        <begin position="87"/>
        <end position="109"/>
    </location>
</feature>
<gene>
    <name evidence="8" type="ORF">MICPUN_108234</name>
</gene>
<dbReference type="KEGG" id="mis:MICPUN_108234"/>
<keyword evidence="4 5" id="KW-0472">Membrane</keyword>
<keyword evidence="2 5" id="KW-0812">Transmembrane</keyword>
<dbReference type="PANTHER" id="PTHR13439">
    <property type="entry name" value="CT120 PROTEIN"/>
    <property type="match status" value="1"/>
</dbReference>
<dbReference type="OMA" id="CAYHINY"/>
<evidence type="ECO:0000313" key="9">
    <source>
        <dbReference type="Proteomes" id="UP000002009"/>
    </source>
</evidence>
<organism evidence="8 9">
    <name type="scientific">Micromonas commoda (strain RCC299 / NOUM17 / CCMP2709)</name>
    <name type="common">Picoplanktonic green alga</name>
    <dbReference type="NCBI Taxonomy" id="296587"/>
    <lineage>
        <taxon>Eukaryota</taxon>
        <taxon>Viridiplantae</taxon>
        <taxon>Chlorophyta</taxon>
        <taxon>Mamiellophyceae</taxon>
        <taxon>Mamiellales</taxon>
        <taxon>Mamiellaceae</taxon>
        <taxon>Micromonas</taxon>
    </lineage>
</organism>
<feature type="transmembrane region" description="Helical" evidence="6">
    <location>
        <begin position="129"/>
        <end position="146"/>
    </location>
</feature>
<comment type="subcellular location">
    <subcellularLocation>
        <location evidence="1">Membrane</location>
        <topology evidence="1">Multi-pass membrane protein</topology>
    </subcellularLocation>
</comment>
<evidence type="ECO:0000256" key="6">
    <source>
        <dbReference type="SAM" id="Phobius"/>
    </source>
</evidence>